<protein>
    <submittedName>
        <fullName evidence="2">Uncharacterized protein</fullName>
    </submittedName>
</protein>
<name>A0ABP9UPZ0_9BACT</name>
<reference evidence="2 3" key="1">
    <citation type="submission" date="2024-02" db="EMBL/GenBank/DDBJ databases">
        <title>Haloferula sargassicola NBRC 104335.</title>
        <authorList>
            <person name="Ichikawa N."/>
            <person name="Katano-Makiyama Y."/>
            <person name="Hidaka K."/>
        </authorList>
    </citation>
    <scope>NUCLEOTIDE SEQUENCE [LARGE SCALE GENOMIC DNA]</scope>
    <source>
        <strain evidence="2 3">NBRC 104335</strain>
    </source>
</reference>
<proteinExistence type="predicted"/>
<accession>A0ABP9UPZ0</accession>
<dbReference type="RefSeq" id="WP_353567438.1">
    <property type="nucleotide sequence ID" value="NZ_BAABRI010000013.1"/>
</dbReference>
<evidence type="ECO:0000256" key="1">
    <source>
        <dbReference type="SAM" id="MobiDB-lite"/>
    </source>
</evidence>
<dbReference type="EMBL" id="BAABRI010000013">
    <property type="protein sequence ID" value="GAA5483325.1"/>
    <property type="molecule type" value="Genomic_DNA"/>
</dbReference>
<evidence type="ECO:0000313" key="3">
    <source>
        <dbReference type="Proteomes" id="UP001476282"/>
    </source>
</evidence>
<comment type="caution">
    <text evidence="2">The sequence shown here is derived from an EMBL/GenBank/DDBJ whole genome shotgun (WGS) entry which is preliminary data.</text>
</comment>
<keyword evidence="3" id="KW-1185">Reference proteome</keyword>
<evidence type="ECO:0000313" key="2">
    <source>
        <dbReference type="EMBL" id="GAA5483325.1"/>
    </source>
</evidence>
<dbReference type="Proteomes" id="UP001476282">
    <property type="component" value="Unassembled WGS sequence"/>
</dbReference>
<feature type="region of interest" description="Disordered" evidence="1">
    <location>
        <begin position="1"/>
        <end position="20"/>
    </location>
</feature>
<organism evidence="2 3">
    <name type="scientific">Haloferula sargassicola</name>
    <dbReference type="NCBI Taxonomy" id="490096"/>
    <lineage>
        <taxon>Bacteria</taxon>
        <taxon>Pseudomonadati</taxon>
        <taxon>Verrucomicrobiota</taxon>
        <taxon>Verrucomicrobiia</taxon>
        <taxon>Verrucomicrobiales</taxon>
        <taxon>Verrucomicrobiaceae</taxon>
        <taxon>Haloferula</taxon>
    </lineage>
</organism>
<feature type="compositionally biased region" description="Polar residues" evidence="1">
    <location>
        <begin position="1"/>
        <end position="11"/>
    </location>
</feature>
<sequence length="229" mass="24929">MPEETNTNTDASKPKRSRSAQDKMIEAYIADAKKFLKVATEDEEIRPILEAHGYDQAEFDEGLALADAADSAYQGRAAGMGKQKLTGEALLAAIQKAREDYAAFREIARAAFPDEADRITLGLKGEVPDDTERFITVAEASYAAARKDPQATKMSKRGYPATRLATLQQDLDDLTAESGEQDQAQGEAIDDTAIRNAAYKALKTYMKELKGIARGALRKKPGLQAKLGL</sequence>
<gene>
    <name evidence="2" type="ORF">Hsar01_02555</name>
</gene>